<evidence type="ECO:0000259" key="3">
    <source>
        <dbReference type="PROSITE" id="PS50994"/>
    </source>
</evidence>
<evidence type="ECO:0000313" key="4">
    <source>
        <dbReference type="EMBL" id="CAG6693643.1"/>
    </source>
</evidence>
<name>A0A8D8XDY8_9HEMI</name>
<dbReference type="SUPFAM" id="SSF56672">
    <property type="entry name" value="DNA/RNA polymerases"/>
    <property type="match status" value="1"/>
</dbReference>
<feature type="region of interest" description="Disordered" evidence="2">
    <location>
        <begin position="324"/>
        <end position="344"/>
    </location>
</feature>
<dbReference type="InterPro" id="IPR040676">
    <property type="entry name" value="DUF5641"/>
</dbReference>
<feature type="domain" description="Integrase catalytic" evidence="3">
    <location>
        <begin position="1408"/>
        <end position="1601"/>
    </location>
</feature>
<dbReference type="InterPro" id="IPR012337">
    <property type="entry name" value="RNaseH-like_sf"/>
</dbReference>
<dbReference type="EMBL" id="HBUF01313934">
    <property type="protein sequence ID" value="CAG6693642.1"/>
    <property type="molecule type" value="Transcribed_RNA"/>
</dbReference>
<feature type="compositionally biased region" description="Polar residues" evidence="2">
    <location>
        <begin position="324"/>
        <end position="339"/>
    </location>
</feature>
<protein>
    <recommendedName>
        <fullName evidence="3">Integrase catalytic domain-containing protein</fullName>
    </recommendedName>
</protein>
<dbReference type="GO" id="GO:0071897">
    <property type="term" value="P:DNA biosynthetic process"/>
    <property type="evidence" value="ECO:0007669"/>
    <property type="project" value="UniProtKB-ARBA"/>
</dbReference>
<dbReference type="InterPro" id="IPR008042">
    <property type="entry name" value="Retrotrans_Pao"/>
</dbReference>
<dbReference type="PANTHER" id="PTHR47331:SF5">
    <property type="entry name" value="RIBONUCLEASE H"/>
    <property type="match status" value="1"/>
</dbReference>
<keyword evidence="1" id="KW-0175">Coiled coil</keyword>
<organism evidence="4">
    <name type="scientific">Cacopsylla melanoneura</name>
    <dbReference type="NCBI Taxonomy" id="428564"/>
    <lineage>
        <taxon>Eukaryota</taxon>
        <taxon>Metazoa</taxon>
        <taxon>Ecdysozoa</taxon>
        <taxon>Arthropoda</taxon>
        <taxon>Hexapoda</taxon>
        <taxon>Insecta</taxon>
        <taxon>Pterygota</taxon>
        <taxon>Neoptera</taxon>
        <taxon>Paraneoptera</taxon>
        <taxon>Hemiptera</taxon>
        <taxon>Sternorrhyncha</taxon>
        <taxon>Psylloidea</taxon>
        <taxon>Psyllidae</taxon>
        <taxon>Psyllinae</taxon>
        <taxon>Cacopsylla</taxon>
    </lineage>
</organism>
<dbReference type="EMBL" id="HBUF01313936">
    <property type="protein sequence ID" value="CAG6693644.1"/>
    <property type="molecule type" value="Transcribed_RNA"/>
</dbReference>
<dbReference type="SUPFAM" id="SSF53098">
    <property type="entry name" value="Ribonuclease H-like"/>
    <property type="match status" value="1"/>
</dbReference>
<feature type="coiled-coil region" evidence="1">
    <location>
        <begin position="52"/>
        <end position="79"/>
    </location>
</feature>
<dbReference type="GO" id="GO:0015074">
    <property type="term" value="P:DNA integration"/>
    <property type="evidence" value="ECO:0007669"/>
    <property type="project" value="InterPro"/>
</dbReference>
<dbReference type="InterPro" id="IPR041588">
    <property type="entry name" value="Integrase_H2C2"/>
</dbReference>
<dbReference type="EMBL" id="HBUF01313935">
    <property type="protein sequence ID" value="CAG6693643.1"/>
    <property type="molecule type" value="Transcribed_RNA"/>
</dbReference>
<dbReference type="Gene3D" id="3.30.70.270">
    <property type="match status" value="1"/>
</dbReference>
<proteinExistence type="predicted"/>
<reference evidence="4" key="1">
    <citation type="submission" date="2021-05" db="EMBL/GenBank/DDBJ databases">
        <authorList>
            <person name="Alioto T."/>
            <person name="Alioto T."/>
            <person name="Gomez Garrido J."/>
        </authorList>
    </citation>
    <scope>NUCLEOTIDE SEQUENCE</scope>
</reference>
<evidence type="ECO:0000256" key="2">
    <source>
        <dbReference type="SAM" id="MobiDB-lite"/>
    </source>
</evidence>
<dbReference type="PROSITE" id="PS50994">
    <property type="entry name" value="INTEGRASE"/>
    <property type="match status" value="1"/>
</dbReference>
<dbReference type="GO" id="GO:0003676">
    <property type="term" value="F:nucleic acid binding"/>
    <property type="evidence" value="ECO:0007669"/>
    <property type="project" value="InterPro"/>
</dbReference>
<dbReference type="InterPro" id="IPR043128">
    <property type="entry name" value="Rev_trsase/Diguanyl_cyclase"/>
</dbReference>
<dbReference type="Gene3D" id="3.10.10.10">
    <property type="entry name" value="HIV Type 1 Reverse Transcriptase, subunit A, domain 1"/>
    <property type="match status" value="1"/>
</dbReference>
<dbReference type="Gene3D" id="3.30.420.10">
    <property type="entry name" value="Ribonuclease H-like superfamily/Ribonuclease H"/>
    <property type="match status" value="1"/>
</dbReference>
<accession>A0A8D8XDY8</accession>
<dbReference type="InterPro" id="IPR001584">
    <property type="entry name" value="Integrase_cat-core"/>
</dbReference>
<dbReference type="Pfam" id="PF05380">
    <property type="entry name" value="Peptidase_A17"/>
    <property type="match status" value="1"/>
</dbReference>
<sequence>MVNQAKLLSELKVVTDKRERVFRSLTETHNLIANVTLNPTTKALFVARLPNLERLNSDFNHLTNRLSELNSEIEAESEKCKDIFTSATSFDAMYYDCKAAQTALEPPPTPATPAVERQADRPSPRLPVVQIPSFDGTYDKFPAFRSLYDALVHSQPLSGIEKFSYLKSLVTGSAANTIQGINLSEENYDVAYQTLITRFTNPRLISSHLCQKLFAAVAKPLSSDLQLSQFLDTFHIHVQALKNAYGGDLGDFLLLFMGLRVLDPTSRQAFENAQAQRKGVPTYKDLLAFVQARVMATELLQSSPSSSYKPKPVVKPQHAKSFVASNASTPTVSPPSKSDASSKHGCASCNQPHRLVECTRFLALSVADRFDFLKSKKLCFACFGPHPRKECKSRFACRTCSSRNHHSLLHKSEQPTPSAPPSPAVVTTATSTNQVLLGTAVVGVTDAFGQAHSIRVLVDPGSMLTIMSAPLASRLAFPQIPSNVQISGIGGGPPQSASGTMKCTLLSKCTPSSLDVEAVILPKISSNIPSLPVSAKIVERLAAVQLADPSFFQPSPVDLLLGAQYYASILDPSEPIVPGEPSLIPTMFGSLVMGLASAPLSSEPIHQSFHAVINPTDDSLDEQLKRFWEIDNIKVDIPASPEDLQCEEHFLSTHYREPDGTYVVRLPFRQQPPPDLGNNWNHAMLRLTKLERQLERKPQFRELYHKNLENYLDQGHMIVATKPSSYVMTHSGVVKDSTTTKVRVVFSPAEHASPTHPSLNDTLLVGPKLQNDINDIMLSFRLHRVVLTADIRQMYLAIKLHPEDSVYQQILWRKDPSQPVQQYEITRVCFGVTSSPFHALRVVKQLTKDEGHRFPKAAQVLNDHIYVDDVATGADSISEARELREQLSNLLAAGGFELRKWSCSHPEVLDGLALDLLENPHPMGDAHTLRILGIQWDSKEDAFSYRVTPIDTCVTKRQVLSQIARIFDLPGFLGPIVVWMKILMQRLWLLGLGWDDSLPDDILAEWSSFVQEFSCLESLKIPRYVIDTYVYPPELIGFADASSIALAAVVYLRVVCTDQRVLVNLVRAKTRVAPVKPVTIPRLELTACHLLASVIESLEPLRKSLNIQTLHLFSDSMVALSWLRTPAHLLKTFVANRVVGILDLTLPSQWHHISTDINPADLGSRGCFPSQIVSNTLWWHGPSFLLDPIDEWPIQVSPSLSLDQVPELKSQPVLSAAVSVNPIDGSLLERFSSFSRAQRILAWCLRFKRNCQLSTADRLSGPLKTTELRHSETCMIKLTQQLHYSDVFQALEKSSKLSPSLASLSPFVLEDCLRVGGRIDKSPLPYDSRHPYLLSAKSHLSLLIVRYYHAITLHGGPKLVQHLIQSKYFIPGLRNLTRKTIFHCVSCFRYNAKPRQPYMAELPLSRFEQGRPFIHVGVDLAGPFVLKDGHRRNAPLIKGYFAVFVCFSIKAIHLEALTSLTSECFLACFDRFVARRGLPKSVFSDQGTNFKGAARQLHETYTFLESNSNTIATYLANQSIEWVFNAPANPSAGGLWEAGVKSVKTHLRHILNGRPLQILEFETALCRIEACLNSRPLGIPSTLPEDGIDSLTPGHFLIGGPLLSRPEIDWSATPDNRLPRWDLLSKVVSQFWSRWKTEYLHTLLQRQKWQVRCEEPKVGDIVVVTSESTPPLKWPLGRVTQVHPTTPDGVTRVVSLKTASGALVRPIRKLLILPFCS</sequence>
<dbReference type="PANTHER" id="PTHR47331">
    <property type="entry name" value="PHD-TYPE DOMAIN-CONTAINING PROTEIN"/>
    <property type="match status" value="1"/>
</dbReference>
<dbReference type="InterPro" id="IPR005312">
    <property type="entry name" value="DUF1759"/>
</dbReference>
<dbReference type="Pfam" id="PF03564">
    <property type="entry name" value="DUF1759"/>
    <property type="match status" value="1"/>
</dbReference>
<dbReference type="InterPro" id="IPR043502">
    <property type="entry name" value="DNA/RNA_pol_sf"/>
</dbReference>
<evidence type="ECO:0000256" key="1">
    <source>
        <dbReference type="SAM" id="Coils"/>
    </source>
</evidence>
<dbReference type="Pfam" id="PF17921">
    <property type="entry name" value="Integrase_H2C2"/>
    <property type="match status" value="1"/>
</dbReference>
<dbReference type="GO" id="GO:0042575">
    <property type="term" value="C:DNA polymerase complex"/>
    <property type="evidence" value="ECO:0007669"/>
    <property type="project" value="UniProtKB-ARBA"/>
</dbReference>
<dbReference type="InterPro" id="IPR036397">
    <property type="entry name" value="RNaseH_sf"/>
</dbReference>
<dbReference type="Pfam" id="PF18701">
    <property type="entry name" value="DUF5641"/>
    <property type="match status" value="1"/>
</dbReference>